<organism evidence="2 3">
    <name type="scientific">Arcobacter nitrofigilis (strain ATCC 33309 / DSM 7299 / CCUG 15893 / LMG 7604 / NCTC 12251 / CI)</name>
    <name type="common">Campylobacter nitrofigilis</name>
    <dbReference type="NCBI Taxonomy" id="572480"/>
    <lineage>
        <taxon>Bacteria</taxon>
        <taxon>Pseudomonadati</taxon>
        <taxon>Campylobacterota</taxon>
        <taxon>Epsilonproteobacteria</taxon>
        <taxon>Campylobacterales</taxon>
        <taxon>Arcobacteraceae</taxon>
        <taxon>Arcobacter</taxon>
    </lineage>
</organism>
<dbReference type="HOGENOM" id="CLU_2230891_0_0_7"/>
<feature type="transmembrane region" description="Helical" evidence="1">
    <location>
        <begin position="31"/>
        <end position="50"/>
    </location>
</feature>
<keyword evidence="1" id="KW-1133">Transmembrane helix</keyword>
<sequence length="105" mass="12507" precursor="true">MKPYRPYLTILYLSVFSGMIYMSIKENDTSMMIIIGIMYFILWLYCFITNLLTDYVKESNKIVWTISLIFLPPTAILFDDIKSTLKIEKKEEEKEINYNEKVINI</sequence>
<feature type="transmembrane region" description="Helical" evidence="1">
    <location>
        <begin position="6"/>
        <end position="24"/>
    </location>
</feature>
<dbReference type="AlphaFoldDB" id="D5UZX1"/>
<keyword evidence="1" id="KW-0472">Membrane</keyword>
<keyword evidence="1" id="KW-0812">Transmembrane</keyword>
<evidence type="ECO:0000313" key="3">
    <source>
        <dbReference type="Proteomes" id="UP000000939"/>
    </source>
</evidence>
<dbReference type="STRING" id="572480.Arnit_1686"/>
<protein>
    <submittedName>
        <fullName evidence="2">Uncharacterized protein</fullName>
    </submittedName>
</protein>
<proteinExistence type="predicted"/>
<gene>
    <name evidence="2" type="ordered locus">Arnit_1686</name>
</gene>
<dbReference type="OrthoDB" id="1123412at2"/>
<evidence type="ECO:0000313" key="2">
    <source>
        <dbReference type="EMBL" id="ADG93340.1"/>
    </source>
</evidence>
<dbReference type="KEGG" id="ant:Arnit_1686"/>
<reference evidence="2 3" key="1">
    <citation type="journal article" date="2010" name="Stand. Genomic Sci.">
        <title>Complete genome sequence of Arcobacter nitrofigilis type strain (CI).</title>
        <authorList>
            <person name="Pati A."/>
            <person name="Gronow S."/>
            <person name="Lapidus A."/>
            <person name="Copeland A."/>
            <person name="Glavina Del Rio T."/>
            <person name="Nolan M."/>
            <person name="Lucas S."/>
            <person name="Tice H."/>
            <person name="Cheng J.F."/>
            <person name="Han C."/>
            <person name="Chertkov O."/>
            <person name="Bruce D."/>
            <person name="Tapia R."/>
            <person name="Goodwin L."/>
            <person name="Pitluck S."/>
            <person name="Liolios K."/>
            <person name="Ivanova N."/>
            <person name="Mavromatis K."/>
            <person name="Chen A."/>
            <person name="Palaniappan K."/>
            <person name="Land M."/>
            <person name="Hauser L."/>
            <person name="Chang Y.J."/>
            <person name="Jeffries C.D."/>
            <person name="Detter J.C."/>
            <person name="Rohde M."/>
            <person name="Goker M."/>
            <person name="Bristow J."/>
            <person name="Eisen J.A."/>
            <person name="Markowitz V."/>
            <person name="Hugenholtz P."/>
            <person name="Klenk H.P."/>
            <person name="Kyrpides N.C."/>
        </authorList>
    </citation>
    <scope>NUCLEOTIDE SEQUENCE [LARGE SCALE GENOMIC DNA]</scope>
    <source>
        <strain evidence="3">ATCC 33309 / DSM 7299 / CCUG 15893 / LMG 7604 / NCTC 12251 / CI</strain>
    </source>
</reference>
<keyword evidence="3" id="KW-1185">Reference proteome</keyword>
<name>D5UZX1_ARCNC</name>
<evidence type="ECO:0000256" key="1">
    <source>
        <dbReference type="SAM" id="Phobius"/>
    </source>
</evidence>
<dbReference type="Proteomes" id="UP000000939">
    <property type="component" value="Chromosome"/>
</dbReference>
<dbReference type="RefSeq" id="WP_013135485.1">
    <property type="nucleotide sequence ID" value="NC_014166.1"/>
</dbReference>
<dbReference type="EMBL" id="CP001999">
    <property type="protein sequence ID" value="ADG93340.1"/>
    <property type="molecule type" value="Genomic_DNA"/>
</dbReference>
<accession>D5UZX1</accession>